<dbReference type="RefSeq" id="WP_146298214.1">
    <property type="nucleotide sequence ID" value="NZ_CP042301.2"/>
</dbReference>
<dbReference type="EMBL" id="CP042301">
    <property type="protein sequence ID" value="QDY99558.1"/>
    <property type="molecule type" value="Genomic_DNA"/>
</dbReference>
<feature type="domain" description="Thioesterase" evidence="2">
    <location>
        <begin position="97"/>
        <end position="134"/>
    </location>
</feature>
<sequence length="212" mass="22356">MNYLRCPSGLVGRMAALTVAVATLLLLALAPQSANAQSAKGGPVKVYMVRGFMGVFSTGLDQLAATLQKKGIATEVYGHLSGGAIRAKIRKQHAGKPKLPLVLVGHSFGGNAALQVAALLEQDNIPVDLVVTIDPTKGGPLAGNVRRYVNYYISANVLGTKLAGGGVKSSRVRNIDIRDRSEIIGSGTGHWTMTRDDVIQSEILSEILRAAR</sequence>
<dbReference type="Pfam" id="PF00975">
    <property type="entry name" value="Thioesterase"/>
    <property type="match status" value="1"/>
</dbReference>
<proteinExistence type="predicted"/>
<dbReference type="Proteomes" id="UP000321389">
    <property type="component" value="Chromosome"/>
</dbReference>
<dbReference type="InterPro" id="IPR029058">
    <property type="entry name" value="AB_hydrolase_fold"/>
</dbReference>
<dbReference type="AlphaFoldDB" id="A0A5B8KVG6"/>
<dbReference type="KEGG" id="niy:FQ775_03750"/>
<protein>
    <recommendedName>
        <fullName evidence="2">Thioesterase domain-containing protein</fullName>
    </recommendedName>
</protein>
<organism evidence="3 4">
    <name type="scientific">Nitratireductor mangrovi</name>
    <dbReference type="NCBI Taxonomy" id="2599600"/>
    <lineage>
        <taxon>Bacteria</taxon>
        <taxon>Pseudomonadati</taxon>
        <taxon>Pseudomonadota</taxon>
        <taxon>Alphaproteobacteria</taxon>
        <taxon>Hyphomicrobiales</taxon>
        <taxon>Phyllobacteriaceae</taxon>
        <taxon>Nitratireductor</taxon>
    </lineage>
</organism>
<reference evidence="3" key="1">
    <citation type="submission" date="2020-04" db="EMBL/GenBank/DDBJ databases">
        <title>Nitratireductor sp. nov. isolated from mangrove soil.</title>
        <authorList>
            <person name="Ye Y."/>
        </authorList>
    </citation>
    <scope>NUCLEOTIDE SEQUENCE</scope>
    <source>
        <strain evidence="3">SY7</strain>
    </source>
</reference>
<evidence type="ECO:0000313" key="4">
    <source>
        <dbReference type="Proteomes" id="UP000321389"/>
    </source>
</evidence>
<feature type="signal peptide" evidence="1">
    <location>
        <begin position="1"/>
        <end position="36"/>
    </location>
</feature>
<evidence type="ECO:0000256" key="1">
    <source>
        <dbReference type="SAM" id="SignalP"/>
    </source>
</evidence>
<accession>A0A5B8KVG6</accession>
<dbReference type="SUPFAM" id="SSF53474">
    <property type="entry name" value="alpha/beta-Hydrolases"/>
    <property type="match status" value="1"/>
</dbReference>
<feature type="chain" id="PRO_5023030221" description="Thioesterase domain-containing protein" evidence="1">
    <location>
        <begin position="37"/>
        <end position="212"/>
    </location>
</feature>
<dbReference type="InterPro" id="IPR001031">
    <property type="entry name" value="Thioesterase"/>
</dbReference>
<evidence type="ECO:0000313" key="3">
    <source>
        <dbReference type="EMBL" id="QDY99558.1"/>
    </source>
</evidence>
<gene>
    <name evidence="3" type="ORF">FQ775_03750</name>
</gene>
<dbReference type="OrthoDB" id="5293296at2"/>
<keyword evidence="1" id="KW-0732">Signal</keyword>
<dbReference type="Gene3D" id="3.40.50.1820">
    <property type="entry name" value="alpha/beta hydrolase"/>
    <property type="match status" value="1"/>
</dbReference>
<name>A0A5B8KVG6_9HYPH</name>
<evidence type="ECO:0000259" key="2">
    <source>
        <dbReference type="Pfam" id="PF00975"/>
    </source>
</evidence>
<keyword evidence="4" id="KW-1185">Reference proteome</keyword>